<dbReference type="AlphaFoldDB" id="A0A8T0FJR2"/>
<keyword evidence="2" id="KW-1185">Reference proteome</keyword>
<proteinExistence type="predicted"/>
<dbReference type="EMBL" id="JABXBU010000011">
    <property type="protein sequence ID" value="KAF8790468.1"/>
    <property type="molecule type" value="Genomic_DNA"/>
</dbReference>
<evidence type="ECO:0000313" key="2">
    <source>
        <dbReference type="Proteomes" id="UP000807504"/>
    </source>
</evidence>
<reference evidence="1" key="1">
    <citation type="journal article" date="2020" name="bioRxiv">
        <title>Chromosome-level reference genome of the European wasp spider Argiope bruennichi: a resource for studies on range expansion and evolutionary adaptation.</title>
        <authorList>
            <person name="Sheffer M.M."/>
            <person name="Hoppe A."/>
            <person name="Krehenwinkel H."/>
            <person name="Uhl G."/>
            <person name="Kuss A.W."/>
            <person name="Jensen L."/>
            <person name="Jensen C."/>
            <person name="Gillespie R.G."/>
            <person name="Hoff K.J."/>
            <person name="Prost S."/>
        </authorList>
    </citation>
    <scope>NUCLEOTIDE SEQUENCE</scope>
</reference>
<sequence length="107" mass="12402">MDYLSSGRENEQREILTEKSCVMTKNALNHAYKRQNVLELEAKKTFRSASMFECGFSAALRAKCQKLAEEKEFSRINHRDKTVGRNASEKKRGWIAEISREVTENQD</sequence>
<accession>A0A8T0FJR2</accession>
<comment type="caution">
    <text evidence="1">The sequence shown here is derived from an EMBL/GenBank/DDBJ whole genome shotgun (WGS) entry which is preliminary data.</text>
</comment>
<evidence type="ECO:0000313" key="1">
    <source>
        <dbReference type="EMBL" id="KAF8790468.1"/>
    </source>
</evidence>
<reference evidence="1" key="2">
    <citation type="submission" date="2020-06" db="EMBL/GenBank/DDBJ databases">
        <authorList>
            <person name="Sheffer M."/>
        </authorList>
    </citation>
    <scope>NUCLEOTIDE SEQUENCE</scope>
</reference>
<organism evidence="1 2">
    <name type="scientific">Argiope bruennichi</name>
    <name type="common">Wasp spider</name>
    <name type="synonym">Aranea bruennichi</name>
    <dbReference type="NCBI Taxonomy" id="94029"/>
    <lineage>
        <taxon>Eukaryota</taxon>
        <taxon>Metazoa</taxon>
        <taxon>Ecdysozoa</taxon>
        <taxon>Arthropoda</taxon>
        <taxon>Chelicerata</taxon>
        <taxon>Arachnida</taxon>
        <taxon>Araneae</taxon>
        <taxon>Araneomorphae</taxon>
        <taxon>Entelegynae</taxon>
        <taxon>Araneoidea</taxon>
        <taxon>Araneidae</taxon>
        <taxon>Argiope</taxon>
    </lineage>
</organism>
<protein>
    <submittedName>
        <fullName evidence="1">Uncharacterized protein</fullName>
    </submittedName>
</protein>
<dbReference type="Proteomes" id="UP000807504">
    <property type="component" value="Unassembled WGS sequence"/>
</dbReference>
<gene>
    <name evidence="1" type="ORF">HNY73_005486</name>
</gene>
<name>A0A8T0FJR2_ARGBR</name>